<dbReference type="InterPro" id="IPR040034">
    <property type="entry name" value="CENP-H"/>
</dbReference>
<dbReference type="PANTHER" id="PTHR48122">
    <property type="entry name" value="CENTROMERE PROTEIN H"/>
    <property type="match status" value="1"/>
</dbReference>
<evidence type="ECO:0000256" key="6">
    <source>
        <dbReference type="ARBA" id="ARBA00023328"/>
    </source>
</evidence>
<comment type="caution">
    <text evidence="10">The sequence shown here is derived from an EMBL/GenBank/DDBJ whole genome shotgun (WGS) entry which is preliminary data.</text>
</comment>
<keyword evidence="3" id="KW-0158">Chromosome</keyword>
<reference evidence="10 11" key="1">
    <citation type="submission" date="2024-04" db="EMBL/GenBank/DDBJ databases">
        <title>Phyllosticta paracitricarpa is synonymous to the EU quarantine fungus P. citricarpa based on phylogenomic analyses.</title>
        <authorList>
            <consortium name="Lawrence Berkeley National Laboratory"/>
            <person name="Van ingen-buijs V.A."/>
            <person name="Van westerhoven A.C."/>
            <person name="Haridas S."/>
            <person name="Skiadas P."/>
            <person name="Martin F."/>
            <person name="Groenewald J.Z."/>
            <person name="Crous P.W."/>
            <person name="Seidl M.F."/>
        </authorList>
    </citation>
    <scope>NUCLEOTIDE SEQUENCE [LARGE SCALE GENOMIC DNA]</scope>
    <source>
        <strain evidence="10 11">CBS 141358</strain>
    </source>
</reference>
<protein>
    <recommendedName>
        <fullName evidence="9">Centromere protein H C-terminal domain-containing protein</fullName>
    </recommendedName>
</protein>
<evidence type="ECO:0000256" key="3">
    <source>
        <dbReference type="ARBA" id="ARBA00022454"/>
    </source>
</evidence>
<keyword evidence="6" id="KW-0137">Centromere</keyword>
<dbReference type="Pfam" id="PF05837">
    <property type="entry name" value="CENP-H"/>
    <property type="match status" value="2"/>
</dbReference>
<proteinExistence type="inferred from homology"/>
<keyword evidence="4" id="KW-0995">Kinetochore</keyword>
<comment type="subcellular location">
    <subcellularLocation>
        <location evidence="2">Chromosome</location>
        <location evidence="2">Centromere</location>
        <location evidence="2">Kinetochore</location>
    </subcellularLocation>
    <subcellularLocation>
        <location evidence="1">Nucleus</location>
    </subcellularLocation>
</comment>
<gene>
    <name evidence="10" type="ORF">JOL62DRAFT_418211</name>
</gene>
<evidence type="ECO:0000259" key="9">
    <source>
        <dbReference type="Pfam" id="PF05837"/>
    </source>
</evidence>
<name>A0ABR1NCB9_9PEZI</name>
<feature type="compositionally biased region" description="Basic and acidic residues" evidence="8">
    <location>
        <begin position="1"/>
        <end position="18"/>
    </location>
</feature>
<feature type="region of interest" description="Disordered" evidence="8">
    <location>
        <begin position="1"/>
        <end position="39"/>
    </location>
</feature>
<dbReference type="PANTHER" id="PTHR48122:SF1">
    <property type="entry name" value="CENTROMERE PROTEIN H"/>
    <property type="match status" value="1"/>
</dbReference>
<accession>A0ABR1NCB9</accession>
<evidence type="ECO:0000256" key="7">
    <source>
        <dbReference type="ARBA" id="ARBA00025735"/>
    </source>
</evidence>
<evidence type="ECO:0000256" key="4">
    <source>
        <dbReference type="ARBA" id="ARBA00022838"/>
    </source>
</evidence>
<evidence type="ECO:0000256" key="5">
    <source>
        <dbReference type="ARBA" id="ARBA00023242"/>
    </source>
</evidence>
<keyword evidence="11" id="KW-1185">Reference proteome</keyword>
<evidence type="ECO:0000313" key="10">
    <source>
        <dbReference type="EMBL" id="KAK7612844.1"/>
    </source>
</evidence>
<evidence type="ECO:0000313" key="11">
    <source>
        <dbReference type="Proteomes" id="UP001367316"/>
    </source>
</evidence>
<evidence type="ECO:0000256" key="8">
    <source>
        <dbReference type="SAM" id="MobiDB-lite"/>
    </source>
</evidence>
<evidence type="ECO:0000256" key="1">
    <source>
        <dbReference type="ARBA" id="ARBA00004123"/>
    </source>
</evidence>
<organism evidence="10 11">
    <name type="scientific">Phyllosticta paracitricarpa</name>
    <dbReference type="NCBI Taxonomy" id="2016321"/>
    <lineage>
        <taxon>Eukaryota</taxon>
        <taxon>Fungi</taxon>
        <taxon>Dikarya</taxon>
        <taxon>Ascomycota</taxon>
        <taxon>Pezizomycotina</taxon>
        <taxon>Dothideomycetes</taxon>
        <taxon>Dothideomycetes incertae sedis</taxon>
        <taxon>Botryosphaeriales</taxon>
        <taxon>Phyllostictaceae</taxon>
        <taxon>Phyllosticta</taxon>
    </lineage>
</organism>
<feature type="domain" description="Centromere protein H C-terminal" evidence="9">
    <location>
        <begin position="260"/>
        <end position="311"/>
    </location>
</feature>
<feature type="domain" description="Centromere protein H C-terminal" evidence="9">
    <location>
        <begin position="68"/>
        <end position="235"/>
    </location>
</feature>
<sequence length="322" mass="34563">MIMRGREGKGNGESEPHLKPPPTCPRQPATSSRVAMNPDAPSHAQLVDLDSLSTPESDAITLAAKEQLVLRLWDQLRELELERALLEAENKATPPSHTDTSPDELLTAERAALDSRATYLLRNRITDQVLITDPILKAVHGTHSSPKTTTPNPLAPFNPRLLPLIHTRDVLSLTHAQLTTDLSATTTTLANTGTAVAAANTRNKALAATLLELAARKSEKNRGAGSVREYLEALEGRSGGDGEALDDDAMQGVEPTSTISDQLKAALEAAEREMRDAQRRWRVMKGVAAGVVVGSGVDWGEDDQLRGLVMGADDDDELGLEG</sequence>
<dbReference type="InterPro" id="IPR008426">
    <property type="entry name" value="CENP-H_C"/>
</dbReference>
<evidence type="ECO:0000256" key="2">
    <source>
        <dbReference type="ARBA" id="ARBA00004629"/>
    </source>
</evidence>
<dbReference type="EMBL" id="JBBPBF010000008">
    <property type="protein sequence ID" value="KAK7612844.1"/>
    <property type="molecule type" value="Genomic_DNA"/>
</dbReference>
<dbReference type="Proteomes" id="UP001367316">
    <property type="component" value="Unassembled WGS sequence"/>
</dbReference>
<keyword evidence="5" id="KW-0539">Nucleus</keyword>
<comment type="similarity">
    <text evidence="7">Belongs to the CENP-H/MCM16 family.</text>
</comment>